<evidence type="ECO:0000313" key="2">
    <source>
        <dbReference type="Proteomes" id="UP000551327"/>
    </source>
</evidence>
<dbReference type="Proteomes" id="UP000551327">
    <property type="component" value="Unassembled WGS sequence"/>
</dbReference>
<proteinExistence type="predicted"/>
<comment type="caution">
    <text evidence="1">The sequence shown here is derived from an EMBL/GenBank/DDBJ whole genome shotgun (WGS) entry which is preliminary data.</text>
</comment>
<keyword evidence="2" id="KW-1185">Reference proteome</keyword>
<sequence length="268" mass="29020">MGFGFSVAALLPTARVSGPLRMGLVRIAEEEWRDPAPDVAARSAVFRAHPDAVRVLPGSEAAIAELGELLGIDGDLTAIASACHEDWNLLTQAEPGGPFVLVAGAVGYPTDWQIGEKIGKPVHAVHEPTHGFAERLANPVDHFMDQLRPQDLFGRTNMFVLASSDYRYMPTVPMAQRFAHVTPENAGETLYVRCERETLRRLPRSGAIVFGIGIYRAPLGSLSDENLARVAKSLTGFMPGEDERRGVPHYGPALAGYLDRRLGVEVAA</sequence>
<protein>
    <submittedName>
        <fullName evidence="1">DUF3445 domain-containing protein</fullName>
    </submittedName>
</protein>
<dbReference type="AlphaFoldDB" id="A0A7X1G016"/>
<gene>
    <name evidence="1" type="ORF">H7F53_13405</name>
</gene>
<reference evidence="1 2" key="1">
    <citation type="submission" date="2020-08" db="EMBL/GenBank/DDBJ databases">
        <title>The genome sequence of type strain Novosphingobium piscinae KCTC 42194.</title>
        <authorList>
            <person name="Liu Y."/>
        </authorList>
    </citation>
    <scope>NUCLEOTIDE SEQUENCE [LARGE SCALE GENOMIC DNA]</scope>
    <source>
        <strain evidence="1 2">KCTC 42194</strain>
    </source>
</reference>
<evidence type="ECO:0000313" key="1">
    <source>
        <dbReference type="EMBL" id="MBC2670146.1"/>
    </source>
</evidence>
<dbReference type="InterPro" id="IPR021848">
    <property type="entry name" value="HODM_asu-like"/>
</dbReference>
<dbReference type="EMBL" id="JACLAX010000015">
    <property type="protein sequence ID" value="MBC2670146.1"/>
    <property type="molecule type" value="Genomic_DNA"/>
</dbReference>
<name>A0A7X1G016_9SPHN</name>
<organism evidence="1 2">
    <name type="scientific">Novosphingobium piscinae</name>
    <dbReference type="NCBI Taxonomy" id="1507448"/>
    <lineage>
        <taxon>Bacteria</taxon>
        <taxon>Pseudomonadati</taxon>
        <taxon>Pseudomonadota</taxon>
        <taxon>Alphaproteobacteria</taxon>
        <taxon>Sphingomonadales</taxon>
        <taxon>Sphingomonadaceae</taxon>
        <taxon>Novosphingobium</taxon>
    </lineage>
</organism>
<dbReference type="Pfam" id="PF11927">
    <property type="entry name" value="HODM_asu-like"/>
    <property type="match status" value="1"/>
</dbReference>
<dbReference type="RefSeq" id="WP_185680011.1">
    <property type="nucleotide sequence ID" value="NZ_JACLAX010000015.1"/>
</dbReference>
<accession>A0A7X1G016</accession>